<dbReference type="OrthoDB" id="5871609at2759"/>
<dbReference type="Gene3D" id="3.40.390.10">
    <property type="entry name" value="Collagenase (Catalytic Domain)"/>
    <property type="match status" value="1"/>
</dbReference>
<dbReference type="InterPro" id="IPR000718">
    <property type="entry name" value="Peptidase_M13"/>
</dbReference>
<dbReference type="PANTHER" id="PTHR11733:SF164">
    <property type="entry name" value="NEPRILYSIN"/>
    <property type="match status" value="1"/>
</dbReference>
<dbReference type="EMBL" id="KN726801">
    <property type="protein sequence ID" value="KIH67191.1"/>
    <property type="molecule type" value="Genomic_DNA"/>
</dbReference>
<dbReference type="GO" id="GO:0005886">
    <property type="term" value="C:plasma membrane"/>
    <property type="evidence" value="ECO:0007669"/>
    <property type="project" value="TreeGrafter"/>
</dbReference>
<keyword evidence="4" id="KW-1185">Reference proteome</keyword>
<proteinExistence type="predicted"/>
<dbReference type="GO" id="GO:0016485">
    <property type="term" value="P:protein processing"/>
    <property type="evidence" value="ECO:0007669"/>
    <property type="project" value="TreeGrafter"/>
</dbReference>
<dbReference type="SUPFAM" id="SSF55486">
    <property type="entry name" value="Metalloproteases ('zincins'), catalytic domain"/>
    <property type="match status" value="1"/>
</dbReference>
<dbReference type="PROSITE" id="PS51885">
    <property type="entry name" value="NEPRILYSIN"/>
    <property type="match status" value="1"/>
</dbReference>
<feature type="transmembrane region" description="Helical" evidence="1">
    <location>
        <begin position="15"/>
        <end position="34"/>
    </location>
</feature>
<dbReference type="AlphaFoldDB" id="A0A0C2HCC2"/>
<dbReference type="InterPro" id="IPR024079">
    <property type="entry name" value="MetalloPept_cat_dom_sf"/>
</dbReference>
<accession>A0A0C2HCC2</accession>
<name>A0A0C2HCC2_9BILA</name>
<sequence>MARYGQYSSPDLDKIGQFVTVVMAAMEFILSRIFHDSNGNRRLWLSEEFHTQFDERSKCLIQMYNGSRVPGLDFKVNGLFTLDENIADNEGVKLAFKH</sequence>
<feature type="domain" description="Peptidase M13 C-terminal" evidence="2">
    <location>
        <begin position="34"/>
        <end position="97"/>
    </location>
</feature>
<reference evidence="3 4" key="1">
    <citation type="submission" date="2013-12" db="EMBL/GenBank/DDBJ databases">
        <title>Draft genome of the parsitic nematode Ancylostoma duodenale.</title>
        <authorList>
            <person name="Mitreva M."/>
        </authorList>
    </citation>
    <scope>NUCLEOTIDE SEQUENCE [LARGE SCALE GENOMIC DNA]</scope>
    <source>
        <strain evidence="3 4">Zhejiang</strain>
    </source>
</reference>
<evidence type="ECO:0000313" key="4">
    <source>
        <dbReference type="Proteomes" id="UP000054047"/>
    </source>
</evidence>
<dbReference type="Proteomes" id="UP000054047">
    <property type="component" value="Unassembled WGS sequence"/>
</dbReference>
<keyword evidence="1" id="KW-0812">Transmembrane</keyword>
<evidence type="ECO:0000259" key="2">
    <source>
        <dbReference type="Pfam" id="PF01431"/>
    </source>
</evidence>
<keyword evidence="1" id="KW-1133">Transmembrane helix</keyword>
<dbReference type="InterPro" id="IPR018497">
    <property type="entry name" value="Peptidase_M13_C"/>
</dbReference>
<evidence type="ECO:0000256" key="1">
    <source>
        <dbReference type="SAM" id="Phobius"/>
    </source>
</evidence>
<organism evidence="3 4">
    <name type="scientific">Ancylostoma duodenale</name>
    <dbReference type="NCBI Taxonomy" id="51022"/>
    <lineage>
        <taxon>Eukaryota</taxon>
        <taxon>Metazoa</taxon>
        <taxon>Ecdysozoa</taxon>
        <taxon>Nematoda</taxon>
        <taxon>Chromadorea</taxon>
        <taxon>Rhabditida</taxon>
        <taxon>Rhabditina</taxon>
        <taxon>Rhabditomorpha</taxon>
        <taxon>Strongyloidea</taxon>
        <taxon>Ancylostomatidae</taxon>
        <taxon>Ancylostomatinae</taxon>
        <taxon>Ancylostoma</taxon>
    </lineage>
</organism>
<protein>
    <recommendedName>
        <fullName evidence="2">Peptidase M13 C-terminal domain-containing protein</fullName>
    </recommendedName>
</protein>
<keyword evidence="1" id="KW-0472">Membrane</keyword>
<evidence type="ECO:0000313" key="3">
    <source>
        <dbReference type="EMBL" id="KIH67191.1"/>
    </source>
</evidence>
<dbReference type="PANTHER" id="PTHR11733">
    <property type="entry name" value="ZINC METALLOPROTEASE FAMILY M13 NEPRILYSIN-RELATED"/>
    <property type="match status" value="1"/>
</dbReference>
<dbReference type="GO" id="GO:0004222">
    <property type="term" value="F:metalloendopeptidase activity"/>
    <property type="evidence" value="ECO:0007669"/>
    <property type="project" value="InterPro"/>
</dbReference>
<dbReference type="Pfam" id="PF01431">
    <property type="entry name" value="Peptidase_M13"/>
    <property type="match status" value="1"/>
</dbReference>
<gene>
    <name evidence="3" type="ORF">ANCDUO_02481</name>
</gene>